<dbReference type="Pfam" id="PF20049">
    <property type="entry name" value="DUF6451"/>
    <property type="match status" value="1"/>
</dbReference>
<organism evidence="2">
    <name type="scientific">Schistosoma japonicum</name>
    <name type="common">Blood fluke</name>
    <dbReference type="NCBI Taxonomy" id="6182"/>
    <lineage>
        <taxon>Eukaryota</taxon>
        <taxon>Metazoa</taxon>
        <taxon>Spiralia</taxon>
        <taxon>Lophotrochozoa</taxon>
        <taxon>Platyhelminthes</taxon>
        <taxon>Trematoda</taxon>
        <taxon>Digenea</taxon>
        <taxon>Strigeidida</taxon>
        <taxon>Schistosomatoidea</taxon>
        <taxon>Schistosomatidae</taxon>
        <taxon>Schistosoma</taxon>
    </lineage>
</organism>
<evidence type="ECO:0000259" key="1">
    <source>
        <dbReference type="Pfam" id="PF20049"/>
    </source>
</evidence>
<feature type="domain" description="DUF6451" evidence="1">
    <location>
        <begin position="28"/>
        <end position="60"/>
    </location>
</feature>
<dbReference type="EMBL" id="AY915885">
    <property type="protein sequence ID" value="AAX31106.1"/>
    <property type="molecule type" value="mRNA"/>
</dbReference>
<dbReference type="AlphaFoldDB" id="Q5BQT0"/>
<reference evidence="2" key="2">
    <citation type="journal article" date="2006" name="PLoS Pathog.">
        <title>New perspectives on host-parasite interplay by comparative transcriptomic and proteomic analyses of Schistosoma japonicum.</title>
        <authorList>
            <person name="Liu F."/>
            <person name="Lu J."/>
            <person name="Hu W."/>
            <person name="Wang S.Y."/>
            <person name="Cui S.J."/>
            <person name="Chi M."/>
            <person name="Yan Q."/>
            <person name="Wang X.R."/>
            <person name="Song H.D."/>
            <person name="Xu X.N."/>
            <person name="Wang J.J."/>
            <person name="Zhang X.L."/>
            <person name="Zhang X."/>
            <person name="Wang Z.Q."/>
            <person name="Xue C.L."/>
            <person name="Brindley P.J."/>
            <person name="McManus D.P."/>
            <person name="Yang P.Y."/>
            <person name="Feng Z."/>
            <person name="Chen Z."/>
            <person name="Han Z.G."/>
        </authorList>
    </citation>
    <scope>NUCLEOTIDE SEQUENCE</scope>
</reference>
<sequence>MAVTLSGFQTESIFDADVKALIDMARAAFRQLKNIWDFNHLSVNIKVSIFNTNVKTLQLYGAETCMKKCKKHYSKNTSIYELLFE</sequence>
<accession>Q5BQT0</accession>
<reference evidence="2" key="1">
    <citation type="submission" date="2005-01" db="EMBL/GenBank/DDBJ databases">
        <authorList>
            <person name="Han Z."/>
        </authorList>
    </citation>
    <scope>NUCLEOTIDE SEQUENCE</scope>
</reference>
<proteinExistence type="evidence at transcript level"/>
<evidence type="ECO:0000313" key="2">
    <source>
        <dbReference type="EMBL" id="AAX31106.1"/>
    </source>
</evidence>
<protein>
    <submittedName>
        <fullName evidence="2">SJCHGC09821 protein</fullName>
    </submittedName>
</protein>
<dbReference type="InterPro" id="IPR045609">
    <property type="entry name" value="DUF6451"/>
</dbReference>
<name>Q5BQT0_SCHJA</name>